<comment type="caution">
    <text evidence="1">The sequence shown here is derived from an EMBL/GenBank/DDBJ whole genome shotgun (WGS) entry which is preliminary data.</text>
</comment>
<dbReference type="InterPro" id="IPR012675">
    <property type="entry name" value="Beta-grasp_dom_sf"/>
</dbReference>
<keyword evidence="2" id="KW-1185">Reference proteome</keyword>
<dbReference type="PANTHER" id="PTHR34472:SF1">
    <property type="entry name" value="SULFUR CARRIER PROTEIN THIS"/>
    <property type="match status" value="1"/>
</dbReference>
<dbReference type="Gene3D" id="3.10.20.30">
    <property type="match status" value="1"/>
</dbReference>
<evidence type="ECO:0000313" key="1">
    <source>
        <dbReference type="EMBL" id="GFM33397.1"/>
    </source>
</evidence>
<dbReference type="SUPFAM" id="SSF54285">
    <property type="entry name" value="MoaD/ThiS"/>
    <property type="match status" value="1"/>
</dbReference>
<gene>
    <name evidence="1" type="primary">thiS</name>
    <name evidence="1" type="ORF">DSM101010T_17620</name>
</gene>
<accession>A0A7J0BI79</accession>
<organism evidence="1 2">
    <name type="scientific">Desulfovibrio subterraneus</name>
    <dbReference type="NCBI Taxonomy" id="2718620"/>
    <lineage>
        <taxon>Bacteria</taxon>
        <taxon>Pseudomonadati</taxon>
        <taxon>Thermodesulfobacteriota</taxon>
        <taxon>Desulfovibrionia</taxon>
        <taxon>Desulfovibrionales</taxon>
        <taxon>Desulfovibrionaceae</taxon>
        <taxon>Desulfovibrio</taxon>
    </lineage>
</organism>
<dbReference type="Proteomes" id="UP000503840">
    <property type="component" value="Unassembled WGS sequence"/>
</dbReference>
<sequence length="66" mass="7065">MTIRVNGETTECADGQTLLEFLEGRGLNVRSVVVEHNRSIVVADDLGSVRLVAGDELEILHFVGGG</sequence>
<dbReference type="RefSeq" id="WP_174405062.1">
    <property type="nucleotide sequence ID" value="NZ_BLVO01000013.1"/>
</dbReference>
<protein>
    <submittedName>
        <fullName evidence="1">Thiamine biosynthesis protein ThiS</fullName>
    </submittedName>
</protein>
<dbReference type="NCBIfam" id="TIGR01683">
    <property type="entry name" value="thiS"/>
    <property type="match status" value="1"/>
</dbReference>
<dbReference type="InterPro" id="IPR016155">
    <property type="entry name" value="Mopterin_synth/thiamin_S_b"/>
</dbReference>
<dbReference type="InterPro" id="IPR003749">
    <property type="entry name" value="ThiS/MoaD-like"/>
</dbReference>
<dbReference type="PANTHER" id="PTHR34472">
    <property type="entry name" value="SULFUR CARRIER PROTEIN THIS"/>
    <property type="match status" value="1"/>
</dbReference>
<dbReference type="CDD" id="cd00565">
    <property type="entry name" value="Ubl_ThiS"/>
    <property type="match status" value="1"/>
</dbReference>
<evidence type="ECO:0000313" key="2">
    <source>
        <dbReference type="Proteomes" id="UP000503840"/>
    </source>
</evidence>
<dbReference type="InterPro" id="IPR010035">
    <property type="entry name" value="Thi_S"/>
</dbReference>
<name>A0A7J0BI79_9BACT</name>
<dbReference type="Pfam" id="PF02597">
    <property type="entry name" value="ThiS"/>
    <property type="match status" value="1"/>
</dbReference>
<dbReference type="EMBL" id="BLVO01000013">
    <property type="protein sequence ID" value="GFM33397.1"/>
    <property type="molecule type" value="Genomic_DNA"/>
</dbReference>
<proteinExistence type="predicted"/>
<dbReference type="AlphaFoldDB" id="A0A7J0BI79"/>
<reference evidence="1 2" key="1">
    <citation type="submission" date="2020-05" db="EMBL/GenBank/DDBJ databases">
        <title>Draft genome sequence of Desulfovibrio sp. strain HN2T.</title>
        <authorList>
            <person name="Ueno A."/>
            <person name="Tamazawa S."/>
            <person name="Tamamura S."/>
            <person name="Murakami T."/>
            <person name="Kiyama T."/>
            <person name="Inomata H."/>
            <person name="Amano Y."/>
            <person name="Miyakawa K."/>
            <person name="Tamaki H."/>
            <person name="Naganuma T."/>
            <person name="Kaneko K."/>
        </authorList>
    </citation>
    <scope>NUCLEOTIDE SEQUENCE [LARGE SCALE GENOMIC DNA]</scope>
    <source>
        <strain evidence="1 2">HN2</strain>
    </source>
</reference>